<comment type="caution">
    <text evidence="3">The sequence shown here is derived from an EMBL/GenBank/DDBJ whole genome shotgun (WGS) entry which is preliminary data.</text>
</comment>
<reference evidence="3 4" key="1">
    <citation type="submission" date="2019-07" db="EMBL/GenBank/DDBJ databases">
        <title>Analysis of the biochemical properties, biological activity and biotechnological potential of siderophores and biosurfactants produced by Antarctic psychrotolerant bacteria.</title>
        <authorList>
            <person name="Styczynski M."/>
            <person name="Krucon T."/>
            <person name="Decewicz P."/>
            <person name="Dziewit L."/>
        </authorList>
    </citation>
    <scope>NUCLEOTIDE SEQUENCE [LARGE SCALE GENOMIC DNA]</scope>
    <source>
        <strain evidence="3 4">ANT_H27</strain>
    </source>
</reference>
<keyword evidence="2" id="KW-0472">Membrane</keyword>
<gene>
    <name evidence="3" type="ORF">FQ154_03440</name>
</gene>
<keyword evidence="2" id="KW-0812">Transmembrane</keyword>
<keyword evidence="2" id="KW-1133">Transmembrane helix</keyword>
<accession>A0A5B0EL52</accession>
<feature type="region of interest" description="Disordered" evidence="1">
    <location>
        <begin position="143"/>
        <end position="166"/>
    </location>
</feature>
<proteinExistence type="predicted"/>
<evidence type="ECO:0000256" key="1">
    <source>
        <dbReference type="SAM" id="MobiDB-lite"/>
    </source>
</evidence>
<sequence>MNSLRPLWVFTVLVIGVVAGYGLQIVATTQGYPVPVLHWTSLVTMGAAALFTLIMGIRIKAFTSGRTRKRVNPIAAARTLVLAQASVYAGTTIAGWHGGILLGLLASAPMSSSVVKSSLVMIGGALVMVIVGWVVEQFCKLPPEDPSDPEAKTKGKDDQGYAAGTN</sequence>
<feature type="transmembrane region" description="Helical" evidence="2">
    <location>
        <begin position="118"/>
        <end position="135"/>
    </location>
</feature>
<feature type="transmembrane region" description="Helical" evidence="2">
    <location>
        <begin position="39"/>
        <end position="59"/>
    </location>
</feature>
<dbReference type="EMBL" id="VOBL01000002">
    <property type="protein sequence ID" value="KAA0979486.1"/>
    <property type="molecule type" value="Genomic_DNA"/>
</dbReference>
<dbReference type="SUPFAM" id="SSF103473">
    <property type="entry name" value="MFS general substrate transporter"/>
    <property type="match status" value="1"/>
</dbReference>
<dbReference type="InterPro" id="IPR021517">
    <property type="entry name" value="DUF3180"/>
</dbReference>
<feature type="compositionally biased region" description="Basic and acidic residues" evidence="1">
    <location>
        <begin position="149"/>
        <end position="159"/>
    </location>
</feature>
<dbReference type="InterPro" id="IPR036259">
    <property type="entry name" value="MFS_trans_sf"/>
</dbReference>
<dbReference type="OrthoDB" id="3257239at2"/>
<feature type="transmembrane region" description="Helical" evidence="2">
    <location>
        <begin position="7"/>
        <end position="27"/>
    </location>
</feature>
<organism evidence="3 4">
    <name type="scientific">Paeniglutamicibacter gangotriensis</name>
    <dbReference type="NCBI Taxonomy" id="254787"/>
    <lineage>
        <taxon>Bacteria</taxon>
        <taxon>Bacillati</taxon>
        <taxon>Actinomycetota</taxon>
        <taxon>Actinomycetes</taxon>
        <taxon>Micrococcales</taxon>
        <taxon>Micrococcaceae</taxon>
        <taxon>Paeniglutamicibacter</taxon>
    </lineage>
</organism>
<protein>
    <submittedName>
        <fullName evidence="3">DUF3180 domain-containing protein</fullName>
    </submittedName>
</protein>
<dbReference type="AlphaFoldDB" id="A0A5B0EL52"/>
<feature type="transmembrane region" description="Helical" evidence="2">
    <location>
        <begin position="80"/>
        <end position="106"/>
    </location>
</feature>
<name>A0A5B0EL52_9MICC</name>
<evidence type="ECO:0000313" key="3">
    <source>
        <dbReference type="EMBL" id="KAA0979486.1"/>
    </source>
</evidence>
<dbReference type="RefSeq" id="WP_149618696.1">
    <property type="nucleotide sequence ID" value="NZ_JBITUG010000030.1"/>
</dbReference>
<evidence type="ECO:0000313" key="4">
    <source>
        <dbReference type="Proteomes" id="UP000323856"/>
    </source>
</evidence>
<evidence type="ECO:0000256" key="2">
    <source>
        <dbReference type="SAM" id="Phobius"/>
    </source>
</evidence>
<dbReference type="Proteomes" id="UP000323856">
    <property type="component" value="Unassembled WGS sequence"/>
</dbReference>
<dbReference type="Pfam" id="PF11377">
    <property type="entry name" value="DUF3180"/>
    <property type="match status" value="1"/>
</dbReference>